<evidence type="ECO:0000256" key="1">
    <source>
        <dbReference type="SAM" id="MobiDB-lite"/>
    </source>
</evidence>
<accession>A0A9D4GH48</accession>
<evidence type="ECO:0000313" key="2">
    <source>
        <dbReference type="EMBL" id="KAH3816777.1"/>
    </source>
</evidence>
<feature type="compositionally biased region" description="Basic and acidic residues" evidence="1">
    <location>
        <begin position="25"/>
        <end position="36"/>
    </location>
</feature>
<gene>
    <name evidence="2" type="ORF">DPMN_118300</name>
</gene>
<sequence>MYSPSGRNNDDDIPEEFRRPKRNKERGLGAQDKDNTALRGGNKNPREEMAKLQSIAVYAAAMGGVNDSAGL</sequence>
<keyword evidence="3" id="KW-1185">Reference proteome</keyword>
<comment type="caution">
    <text evidence="2">The sequence shown here is derived from an EMBL/GenBank/DDBJ whole genome shotgun (WGS) entry which is preliminary data.</text>
</comment>
<name>A0A9D4GH48_DREPO</name>
<dbReference type="AlphaFoldDB" id="A0A9D4GH48"/>
<dbReference type="EMBL" id="JAIWYP010000005">
    <property type="protein sequence ID" value="KAH3816777.1"/>
    <property type="molecule type" value="Genomic_DNA"/>
</dbReference>
<proteinExistence type="predicted"/>
<organism evidence="2 3">
    <name type="scientific">Dreissena polymorpha</name>
    <name type="common">Zebra mussel</name>
    <name type="synonym">Mytilus polymorpha</name>
    <dbReference type="NCBI Taxonomy" id="45954"/>
    <lineage>
        <taxon>Eukaryota</taxon>
        <taxon>Metazoa</taxon>
        <taxon>Spiralia</taxon>
        <taxon>Lophotrochozoa</taxon>
        <taxon>Mollusca</taxon>
        <taxon>Bivalvia</taxon>
        <taxon>Autobranchia</taxon>
        <taxon>Heteroconchia</taxon>
        <taxon>Euheterodonta</taxon>
        <taxon>Imparidentia</taxon>
        <taxon>Neoheterodontei</taxon>
        <taxon>Myida</taxon>
        <taxon>Dreissenoidea</taxon>
        <taxon>Dreissenidae</taxon>
        <taxon>Dreissena</taxon>
    </lineage>
</organism>
<reference evidence="2" key="1">
    <citation type="journal article" date="2019" name="bioRxiv">
        <title>The Genome of the Zebra Mussel, Dreissena polymorpha: A Resource for Invasive Species Research.</title>
        <authorList>
            <person name="McCartney M.A."/>
            <person name="Auch B."/>
            <person name="Kono T."/>
            <person name="Mallez S."/>
            <person name="Zhang Y."/>
            <person name="Obille A."/>
            <person name="Becker A."/>
            <person name="Abrahante J.E."/>
            <person name="Garbe J."/>
            <person name="Badalamenti J.P."/>
            <person name="Herman A."/>
            <person name="Mangelson H."/>
            <person name="Liachko I."/>
            <person name="Sullivan S."/>
            <person name="Sone E.D."/>
            <person name="Koren S."/>
            <person name="Silverstein K.A.T."/>
            <person name="Beckman K.B."/>
            <person name="Gohl D.M."/>
        </authorList>
    </citation>
    <scope>NUCLEOTIDE SEQUENCE</scope>
    <source>
        <strain evidence="2">Duluth1</strain>
        <tissue evidence="2">Whole animal</tissue>
    </source>
</reference>
<protein>
    <submittedName>
        <fullName evidence="2">Uncharacterized protein</fullName>
    </submittedName>
</protein>
<evidence type="ECO:0000313" key="3">
    <source>
        <dbReference type="Proteomes" id="UP000828390"/>
    </source>
</evidence>
<reference evidence="2" key="2">
    <citation type="submission" date="2020-11" db="EMBL/GenBank/DDBJ databases">
        <authorList>
            <person name="McCartney M.A."/>
            <person name="Auch B."/>
            <person name="Kono T."/>
            <person name="Mallez S."/>
            <person name="Becker A."/>
            <person name="Gohl D.M."/>
            <person name="Silverstein K.A.T."/>
            <person name="Koren S."/>
            <person name="Bechman K.B."/>
            <person name="Herman A."/>
            <person name="Abrahante J.E."/>
            <person name="Garbe J."/>
        </authorList>
    </citation>
    <scope>NUCLEOTIDE SEQUENCE</scope>
    <source>
        <strain evidence="2">Duluth1</strain>
        <tissue evidence="2">Whole animal</tissue>
    </source>
</reference>
<feature type="region of interest" description="Disordered" evidence="1">
    <location>
        <begin position="1"/>
        <end position="45"/>
    </location>
</feature>
<dbReference type="Proteomes" id="UP000828390">
    <property type="component" value="Unassembled WGS sequence"/>
</dbReference>